<name>A0A9D1D0A8_9FIRM</name>
<dbReference type="AlphaFoldDB" id="A0A9D1D0A8"/>
<dbReference type="InterPro" id="IPR018698">
    <property type="entry name" value="VWA-like_dom"/>
</dbReference>
<dbReference type="InterPro" id="IPR025154">
    <property type="entry name" value="Put_metallopeptidase_dom"/>
</dbReference>
<dbReference type="Proteomes" id="UP000886886">
    <property type="component" value="Unassembled WGS sequence"/>
</dbReference>
<evidence type="ECO:0000259" key="1">
    <source>
        <dbReference type="Pfam" id="PF09967"/>
    </source>
</evidence>
<gene>
    <name evidence="3" type="ORF">IAB26_02400</name>
</gene>
<proteinExistence type="predicted"/>
<dbReference type="PANTHER" id="PTHR38730:SF1">
    <property type="entry name" value="SLL7028 PROTEIN"/>
    <property type="match status" value="1"/>
</dbReference>
<organism evidence="3 4">
    <name type="scientific">Candidatus Limivivens merdigallinarum</name>
    <dbReference type="NCBI Taxonomy" id="2840859"/>
    <lineage>
        <taxon>Bacteria</taxon>
        <taxon>Bacillati</taxon>
        <taxon>Bacillota</taxon>
        <taxon>Clostridia</taxon>
        <taxon>Lachnospirales</taxon>
        <taxon>Lachnospiraceae</taxon>
        <taxon>Lachnospiraceae incertae sedis</taxon>
        <taxon>Candidatus Limivivens</taxon>
    </lineage>
</organism>
<dbReference type="CDD" id="cd00198">
    <property type="entry name" value="vWFA"/>
    <property type="match status" value="1"/>
</dbReference>
<accession>A0A9D1D0A8</accession>
<evidence type="ECO:0000259" key="2">
    <source>
        <dbReference type="Pfam" id="PF13203"/>
    </source>
</evidence>
<reference evidence="3" key="1">
    <citation type="submission" date="2020-10" db="EMBL/GenBank/DDBJ databases">
        <authorList>
            <person name="Gilroy R."/>
        </authorList>
    </citation>
    <scope>NUCLEOTIDE SEQUENCE</scope>
    <source>
        <strain evidence="3">ChiSjej3B21-11622</strain>
    </source>
</reference>
<protein>
    <submittedName>
        <fullName evidence="3">Metallopeptidase</fullName>
    </submittedName>
</protein>
<dbReference type="EMBL" id="DVFT01000030">
    <property type="protein sequence ID" value="HIQ95388.1"/>
    <property type="molecule type" value="Genomic_DNA"/>
</dbReference>
<feature type="domain" description="Putative metallopeptidase" evidence="2">
    <location>
        <begin position="42"/>
        <end position="265"/>
    </location>
</feature>
<dbReference type="SUPFAM" id="SSF53300">
    <property type="entry name" value="vWA-like"/>
    <property type="match status" value="1"/>
</dbReference>
<dbReference type="Pfam" id="PF09967">
    <property type="entry name" value="DUF2201"/>
    <property type="match status" value="1"/>
</dbReference>
<evidence type="ECO:0000313" key="4">
    <source>
        <dbReference type="Proteomes" id="UP000886886"/>
    </source>
</evidence>
<comment type="caution">
    <text evidence="3">The sequence shown here is derived from an EMBL/GenBank/DDBJ whole genome shotgun (WGS) entry which is preliminary data.</text>
</comment>
<reference evidence="3" key="2">
    <citation type="journal article" date="2021" name="PeerJ">
        <title>Extensive microbial diversity within the chicken gut microbiome revealed by metagenomics and culture.</title>
        <authorList>
            <person name="Gilroy R."/>
            <person name="Ravi A."/>
            <person name="Getino M."/>
            <person name="Pursley I."/>
            <person name="Horton D.L."/>
            <person name="Alikhan N.F."/>
            <person name="Baker D."/>
            <person name="Gharbi K."/>
            <person name="Hall N."/>
            <person name="Watson M."/>
            <person name="Adriaenssens E.M."/>
            <person name="Foster-Nyarko E."/>
            <person name="Jarju S."/>
            <person name="Secka A."/>
            <person name="Antonio M."/>
            <person name="Oren A."/>
            <person name="Chaudhuri R.R."/>
            <person name="La Ragione R."/>
            <person name="Hildebrand F."/>
            <person name="Pallen M.J."/>
        </authorList>
    </citation>
    <scope>NUCLEOTIDE SEQUENCE</scope>
    <source>
        <strain evidence="3">ChiSjej3B21-11622</strain>
    </source>
</reference>
<dbReference type="Pfam" id="PF13203">
    <property type="entry name" value="DUF2201_N"/>
    <property type="match status" value="1"/>
</dbReference>
<dbReference type="InterPro" id="IPR036465">
    <property type="entry name" value="vWFA_dom_sf"/>
</dbReference>
<feature type="domain" description="VWA-like" evidence="1">
    <location>
        <begin position="312"/>
        <end position="450"/>
    </location>
</feature>
<dbReference type="PANTHER" id="PTHR38730">
    <property type="entry name" value="SLL7028 PROTEIN"/>
    <property type="match status" value="1"/>
</dbReference>
<evidence type="ECO:0000313" key="3">
    <source>
        <dbReference type="EMBL" id="HIQ95388.1"/>
    </source>
</evidence>
<sequence>MFSRSAGRKGREDLNYSREWKHPIQDFQKKELEKIEIAEEILKNARTEICLSMRFFNVSLSMLRPEPASWCPSLATDGRTLFFSPTWLIETFQERRVKISRLYLHQVFHCLFCHPWKREDRDSRLYDLSCDLVAEALLDSMYAGCVYLRPNRIRKEWYARLKKRRPVLTCENVYHELENFDLGEEQLCQLLQEFHRDSHEAWEAPKNKGASFANRQKEWEDQRNRVQTDMEFFSKEASKAAGTLASQLAVENRKRYDYRSFLRKFAVLQEELQVDGDSFDYIFYHYGMELYGNMPLMEPLETREAVKIQDFVIVIDTSMSCKGELVKRFLRETYGILSERESFFRKVNIHVIQCDEKIQEDVRIQSREEMEAYMKEFTLKGFGGTDFRPAFAYVESLRKANAFHKLKGLLYFTDGRGIYPANMPSYDTAFVFLQEDYQDVDVPPWAMKLIIDREELEKDDEY</sequence>